<organism evidence="7">
    <name type="scientific">freshwater metagenome</name>
    <dbReference type="NCBI Taxonomy" id="449393"/>
    <lineage>
        <taxon>unclassified sequences</taxon>
        <taxon>metagenomes</taxon>
        <taxon>ecological metagenomes</taxon>
    </lineage>
</organism>
<dbReference type="EMBL" id="CAFBPM010000050">
    <property type="protein sequence ID" value="CAB5033893.1"/>
    <property type="molecule type" value="Genomic_DNA"/>
</dbReference>
<evidence type="ECO:0000256" key="1">
    <source>
        <dbReference type="ARBA" id="ARBA00004141"/>
    </source>
</evidence>
<dbReference type="Pfam" id="PF05154">
    <property type="entry name" value="TM2"/>
    <property type="match status" value="1"/>
</dbReference>
<dbReference type="GO" id="GO:0016020">
    <property type="term" value="C:membrane"/>
    <property type="evidence" value="ECO:0007669"/>
    <property type="project" value="UniProtKB-SubCell"/>
</dbReference>
<sequence>MAQVWVAYLLWLFSGFGALGFHRFYLGKIPTGLLWAFTGGLGMVGSVYDFFTLRSQVAEANYRRGFYAAPQTIEVHHTREKTPLERVILQLAQTQQGRVTPAQVAASSDWTVDQAQKELDNLVRRNVCELRVLKSGTVVYHFSEFDPSSSQEYEL</sequence>
<protein>
    <submittedName>
        <fullName evidence="7">Unannotated protein</fullName>
    </submittedName>
</protein>
<evidence type="ECO:0000256" key="5">
    <source>
        <dbReference type="SAM" id="Phobius"/>
    </source>
</evidence>
<accession>A0A6J7RYC1</accession>
<dbReference type="InterPro" id="IPR007829">
    <property type="entry name" value="TM2"/>
</dbReference>
<name>A0A6J7RYC1_9ZZZZ</name>
<feature type="transmembrane region" description="Helical" evidence="5">
    <location>
        <begin position="6"/>
        <end position="26"/>
    </location>
</feature>
<gene>
    <name evidence="7" type="ORF">UFOPK4112_01969</name>
</gene>
<evidence type="ECO:0000256" key="4">
    <source>
        <dbReference type="ARBA" id="ARBA00023136"/>
    </source>
</evidence>
<reference evidence="7" key="1">
    <citation type="submission" date="2020-05" db="EMBL/GenBank/DDBJ databases">
        <authorList>
            <person name="Chiriac C."/>
            <person name="Salcher M."/>
            <person name="Ghai R."/>
            <person name="Kavagutti S V."/>
        </authorList>
    </citation>
    <scope>NUCLEOTIDE SEQUENCE</scope>
</reference>
<comment type="subcellular location">
    <subcellularLocation>
        <location evidence="1">Membrane</location>
        <topology evidence="1">Multi-pass membrane protein</topology>
    </subcellularLocation>
</comment>
<evidence type="ECO:0000313" key="7">
    <source>
        <dbReference type="EMBL" id="CAB5033893.1"/>
    </source>
</evidence>
<keyword evidence="2 5" id="KW-0812">Transmembrane</keyword>
<feature type="domain" description="TM2" evidence="6">
    <location>
        <begin position="4"/>
        <end position="51"/>
    </location>
</feature>
<dbReference type="PANTHER" id="PTHR44733">
    <property type="entry name" value="DNAJ HOMOLOG SUBFAMILY C MEMBER 22"/>
    <property type="match status" value="1"/>
</dbReference>
<dbReference type="InterPro" id="IPR036388">
    <property type="entry name" value="WH-like_DNA-bd_sf"/>
</dbReference>
<dbReference type="Gene3D" id="1.10.10.10">
    <property type="entry name" value="Winged helix-like DNA-binding domain superfamily/Winged helix DNA-binding domain"/>
    <property type="match status" value="1"/>
</dbReference>
<feature type="transmembrane region" description="Helical" evidence="5">
    <location>
        <begin position="33"/>
        <end position="51"/>
    </location>
</feature>
<keyword evidence="4 5" id="KW-0472">Membrane</keyword>
<evidence type="ECO:0000256" key="2">
    <source>
        <dbReference type="ARBA" id="ARBA00022692"/>
    </source>
</evidence>
<dbReference type="PANTHER" id="PTHR44733:SF1">
    <property type="entry name" value="DNAJ HOMOLOG SUBFAMILY C MEMBER 22"/>
    <property type="match status" value="1"/>
</dbReference>
<proteinExistence type="predicted"/>
<keyword evidence="3 5" id="KW-1133">Transmembrane helix</keyword>
<dbReference type="AlphaFoldDB" id="A0A6J7RYC1"/>
<evidence type="ECO:0000259" key="6">
    <source>
        <dbReference type="Pfam" id="PF05154"/>
    </source>
</evidence>
<evidence type="ECO:0000256" key="3">
    <source>
        <dbReference type="ARBA" id="ARBA00022989"/>
    </source>
</evidence>